<sequence length="295" mass="35095">MPVLQTCNRYRKILHSSPVYFDSNELLHTELSPQLKWCVKNPFLNDYNQKEVYDIELKWFEWKENEMTRTYDVLLEYAQSDGTAVHLITKLFYPINMSLTCPNNELKRYGSSLDTGKLLCDIKQLKNDSCIIYSLGSNNEFDFEKSLAEQTHCQIYTFDCTSLPPKIPIHRLTFKKICLENGIQQYMYPNQSSLGTKPSKRFEQILLDNKHEMLHVLKMDIEASEYSVFADLFKNKIFPYQIAFESHWWHRDIYHAMLQQQVFNQLWKTGYRFLQYAHNPGDQACVEWTLIRLYC</sequence>
<dbReference type="Proteomes" id="UP000681722">
    <property type="component" value="Unassembled WGS sequence"/>
</dbReference>
<name>A0A814JVG3_9BILA</name>
<evidence type="ECO:0000313" key="4">
    <source>
        <dbReference type="EMBL" id="CAF3760984.1"/>
    </source>
</evidence>
<evidence type="ECO:0000259" key="1">
    <source>
        <dbReference type="Pfam" id="PF13383"/>
    </source>
</evidence>
<dbReference type="EMBL" id="CAJNOK010006013">
    <property type="protein sequence ID" value="CAF0990968.1"/>
    <property type="molecule type" value="Genomic_DNA"/>
</dbReference>
<gene>
    <name evidence="3" type="ORF">GPM918_LOCUS15884</name>
    <name evidence="2" type="ORF">OVA965_LOCUS14072</name>
    <name evidence="5" type="ORF">SRO942_LOCUS15884</name>
    <name evidence="4" type="ORF">TMI583_LOCUS14071</name>
</gene>
<dbReference type="EMBL" id="CAJNOQ010004064">
    <property type="protein sequence ID" value="CAF1043106.1"/>
    <property type="molecule type" value="Genomic_DNA"/>
</dbReference>
<evidence type="ECO:0000313" key="5">
    <source>
        <dbReference type="EMBL" id="CAF3813230.1"/>
    </source>
</evidence>
<evidence type="ECO:0000313" key="2">
    <source>
        <dbReference type="EMBL" id="CAF0990968.1"/>
    </source>
</evidence>
<dbReference type="PANTHER" id="PTHR32026:SF10">
    <property type="entry name" value="METHYLTRANSFERASE-LIKE PROTEIN 24-RELATED"/>
    <property type="match status" value="1"/>
</dbReference>
<dbReference type="Pfam" id="PF13383">
    <property type="entry name" value="Methyltransf_22"/>
    <property type="match status" value="1"/>
</dbReference>
<dbReference type="InterPro" id="IPR026913">
    <property type="entry name" value="METTL24"/>
</dbReference>
<dbReference type="Proteomes" id="UP000677228">
    <property type="component" value="Unassembled WGS sequence"/>
</dbReference>
<organism evidence="3 6">
    <name type="scientific">Didymodactylos carnosus</name>
    <dbReference type="NCBI Taxonomy" id="1234261"/>
    <lineage>
        <taxon>Eukaryota</taxon>
        <taxon>Metazoa</taxon>
        <taxon>Spiralia</taxon>
        <taxon>Gnathifera</taxon>
        <taxon>Rotifera</taxon>
        <taxon>Eurotatoria</taxon>
        <taxon>Bdelloidea</taxon>
        <taxon>Philodinida</taxon>
        <taxon>Philodinidae</taxon>
        <taxon>Didymodactylos</taxon>
    </lineage>
</organism>
<proteinExistence type="predicted"/>
<dbReference type="PANTHER" id="PTHR32026">
    <property type="entry name" value="METHYLTRANSFERASE-LIKE PROTEIN 24"/>
    <property type="match status" value="1"/>
</dbReference>
<protein>
    <recommendedName>
        <fullName evidence="1">Methyltransferase domain-containing protein</fullName>
    </recommendedName>
</protein>
<dbReference type="AlphaFoldDB" id="A0A814JVG3"/>
<dbReference type="Proteomes" id="UP000663829">
    <property type="component" value="Unassembled WGS sequence"/>
</dbReference>
<dbReference type="InterPro" id="IPR025714">
    <property type="entry name" value="Methyltranfer_dom"/>
</dbReference>
<dbReference type="EMBL" id="CAJOBA010006018">
    <property type="protein sequence ID" value="CAF3760984.1"/>
    <property type="molecule type" value="Genomic_DNA"/>
</dbReference>
<accession>A0A814JVG3</accession>
<feature type="domain" description="Methyltransferase" evidence="1">
    <location>
        <begin position="89"/>
        <end position="291"/>
    </location>
</feature>
<dbReference type="Proteomes" id="UP000682733">
    <property type="component" value="Unassembled WGS sequence"/>
</dbReference>
<comment type="caution">
    <text evidence="3">The sequence shown here is derived from an EMBL/GenBank/DDBJ whole genome shotgun (WGS) entry which is preliminary data.</text>
</comment>
<dbReference type="EMBL" id="CAJOBC010004064">
    <property type="protein sequence ID" value="CAF3813230.1"/>
    <property type="molecule type" value="Genomic_DNA"/>
</dbReference>
<evidence type="ECO:0000313" key="3">
    <source>
        <dbReference type="EMBL" id="CAF1043106.1"/>
    </source>
</evidence>
<reference evidence="3" key="1">
    <citation type="submission" date="2021-02" db="EMBL/GenBank/DDBJ databases">
        <authorList>
            <person name="Nowell W R."/>
        </authorList>
    </citation>
    <scope>NUCLEOTIDE SEQUENCE</scope>
</reference>
<keyword evidence="6" id="KW-1185">Reference proteome</keyword>
<dbReference type="OrthoDB" id="10006218at2759"/>
<evidence type="ECO:0000313" key="6">
    <source>
        <dbReference type="Proteomes" id="UP000663829"/>
    </source>
</evidence>